<proteinExistence type="predicted"/>
<name>A0A9X2E0E8_9MICO</name>
<feature type="non-terminal residue" evidence="1">
    <location>
        <position position="1"/>
    </location>
</feature>
<gene>
    <name evidence="1" type="ORF">NB037_18635</name>
</gene>
<evidence type="ECO:0000313" key="2">
    <source>
        <dbReference type="Proteomes" id="UP001155240"/>
    </source>
</evidence>
<keyword evidence="2" id="KW-1185">Reference proteome</keyword>
<comment type="caution">
    <text evidence="1">The sequence shown here is derived from an EMBL/GenBank/DDBJ whole genome shotgun (WGS) entry which is preliminary data.</text>
</comment>
<protein>
    <submittedName>
        <fullName evidence="1">1-pyrroline-5-carboxylate dehydrogenase</fullName>
    </submittedName>
</protein>
<dbReference type="EMBL" id="JAMRYM010000156">
    <property type="protein sequence ID" value="MCM6764435.1"/>
    <property type="molecule type" value="Genomic_DNA"/>
</dbReference>
<sequence>VERTARSAAAAFAEHAPRDVTGLAAERNVFRRLASGSPVLVRLAEGEPVGSLLQVVAAAASSGGAVAVSSAAALPPQVAAAVAEAAEVLAVEDDAAWTARVRSHGAGRVRLLGAPASSVTAVTGGRPDLAVYAGAVTESGRLELLPFVREQAVSITAHRFGTPDHLTDALL</sequence>
<dbReference type="Proteomes" id="UP001155240">
    <property type="component" value="Unassembled WGS sequence"/>
</dbReference>
<evidence type="ECO:0000313" key="1">
    <source>
        <dbReference type="EMBL" id="MCM6764435.1"/>
    </source>
</evidence>
<reference evidence="1" key="1">
    <citation type="submission" date="2022-06" db="EMBL/GenBank/DDBJ databases">
        <title>Whole genome shotgun sequencing (WGS) of Rathayibacter sp. ZW T2_19, isolated from stored onions (Allium cepa).</title>
        <authorList>
            <person name="Stoll D.A."/>
            <person name="Huch M."/>
        </authorList>
    </citation>
    <scope>NUCLEOTIDE SEQUENCE</scope>
    <source>
        <strain evidence="1">ZW T2_19</strain>
    </source>
</reference>
<accession>A0A9X2E0E8</accession>
<dbReference type="AlphaFoldDB" id="A0A9X2E0E8"/>
<organism evidence="1 2">
    <name type="scientific">Rathayibacter rubneri</name>
    <dbReference type="NCBI Taxonomy" id="2950106"/>
    <lineage>
        <taxon>Bacteria</taxon>
        <taxon>Bacillati</taxon>
        <taxon>Actinomycetota</taxon>
        <taxon>Actinomycetes</taxon>
        <taxon>Micrococcales</taxon>
        <taxon>Microbacteriaceae</taxon>
        <taxon>Rathayibacter</taxon>
    </lineage>
</organism>